<name>A0A5E4LUX3_9ARCH</name>
<dbReference type="InterPro" id="IPR000182">
    <property type="entry name" value="GNAT_dom"/>
</dbReference>
<organism evidence="2 3">
    <name type="scientific">Candidatus Bilamarchaeum dharawalense</name>
    <dbReference type="NCBI Taxonomy" id="2885759"/>
    <lineage>
        <taxon>Archaea</taxon>
        <taxon>Candidatus Micrarchaeota</taxon>
        <taxon>Candidatus Micrarchaeia</taxon>
        <taxon>Candidatus Anstonellales</taxon>
        <taxon>Candidatus Bilamarchaeaceae</taxon>
        <taxon>Candidatus Bilamarchaeum</taxon>
    </lineage>
</organism>
<dbReference type="AlphaFoldDB" id="A0A5E4LUX3"/>
<evidence type="ECO:0000313" key="3">
    <source>
        <dbReference type="Proteomes" id="UP000789941"/>
    </source>
</evidence>
<proteinExistence type="predicted"/>
<accession>A0A5E4LUX3</accession>
<evidence type="ECO:0000313" key="2">
    <source>
        <dbReference type="EMBL" id="VVC04868.1"/>
    </source>
</evidence>
<dbReference type="PROSITE" id="PS51186">
    <property type="entry name" value="GNAT"/>
    <property type="match status" value="1"/>
</dbReference>
<dbReference type="EMBL" id="CABMJJ010000011">
    <property type="protein sequence ID" value="VVC04868.1"/>
    <property type="molecule type" value="Genomic_DNA"/>
</dbReference>
<reference evidence="2 3" key="1">
    <citation type="submission" date="2019-08" db="EMBL/GenBank/DDBJ databases">
        <authorList>
            <person name="Vazquez-Campos X."/>
        </authorList>
    </citation>
    <scope>NUCLEOTIDE SEQUENCE [LARGE SCALE GENOMIC DNA]</scope>
    <source>
        <strain evidence="2">LFW-283_2</strain>
    </source>
</reference>
<gene>
    <name evidence="2" type="ORF">LFW2832_01163</name>
</gene>
<evidence type="ECO:0000259" key="1">
    <source>
        <dbReference type="PROSITE" id="PS51186"/>
    </source>
</evidence>
<feature type="domain" description="N-acetyltransferase" evidence="1">
    <location>
        <begin position="29"/>
        <end position="197"/>
    </location>
</feature>
<dbReference type="Proteomes" id="UP000789941">
    <property type="component" value="Unassembled WGS sequence"/>
</dbReference>
<dbReference type="InterPro" id="IPR016181">
    <property type="entry name" value="Acyl_CoA_acyltransferase"/>
</dbReference>
<sequence>MESFKQTEKKKEAEAPKKKFIHLLSEDEVEVKRLTMEDVEECVKVMRKCAFDVTEAEVGNIIKYGKSFGATVNRMVVGVGLSWPAYLDIRDMKITNNQPNSLYVEDPAVLLAYEGRGVRRILLKEREKEAQYSQYDYVMSYLYEDIPKENISDYIIEAGNQLEKLYLSESYEFARTEKGIMAYKRLGKVDPNIAKKE</sequence>
<dbReference type="Gene3D" id="3.40.630.30">
    <property type="match status" value="1"/>
</dbReference>
<comment type="caution">
    <text evidence="2">The sequence shown here is derived from an EMBL/GenBank/DDBJ whole genome shotgun (WGS) entry which is preliminary data.</text>
</comment>
<protein>
    <recommendedName>
        <fullName evidence="1">N-acetyltransferase domain-containing protein</fullName>
    </recommendedName>
</protein>
<dbReference type="SUPFAM" id="SSF55729">
    <property type="entry name" value="Acyl-CoA N-acyltransferases (Nat)"/>
    <property type="match status" value="1"/>
</dbReference>
<dbReference type="GO" id="GO:0016747">
    <property type="term" value="F:acyltransferase activity, transferring groups other than amino-acyl groups"/>
    <property type="evidence" value="ECO:0007669"/>
    <property type="project" value="InterPro"/>
</dbReference>